<name>A0A0M1N2U6_9BACL</name>
<organism evidence="2 3">
    <name type="scientific">Paenibacillus solani</name>
    <dbReference type="NCBI Taxonomy" id="1705565"/>
    <lineage>
        <taxon>Bacteria</taxon>
        <taxon>Bacillati</taxon>
        <taxon>Bacillota</taxon>
        <taxon>Bacilli</taxon>
        <taxon>Bacillales</taxon>
        <taxon>Paenibacillaceae</taxon>
        <taxon>Paenibacillus</taxon>
    </lineage>
</organism>
<dbReference type="Proteomes" id="UP000036932">
    <property type="component" value="Unassembled WGS sequence"/>
</dbReference>
<dbReference type="CDD" id="cd06588">
    <property type="entry name" value="PhnB_like"/>
    <property type="match status" value="1"/>
</dbReference>
<protein>
    <submittedName>
        <fullName evidence="2">Glyoxalase</fullName>
    </submittedName>
</protein>
<dbReference type="SUPFAM" id="SSF54593">
    <property type="entry name" value="Glyoxalase/Bleomycin resistance protein/Dihydroxybiphenyl dioxygenase"/>
    <property type="match status" value="1"/>
</dbReference>
<dbReference type="EMBL" id="LIUT01000008">
    <property type="protein sequence ID" value="KOR76471.1"/>
    <property type="molecule type" value="Genomic_DNA"/>
</dbReference>
<evidence type="ECO:0000313" key="2">
    <source>
        <dbReference type="EMBL" id="KOR76471.1"/>
    </source>
</evidence>
<dbReference type="PANTHER" id="PTHR33990:SF1">
    <property type="entry name" value="PROTEIN YJDN"/>
    <property type="match status" value="1"/>
</dbReference>
<evidence type="ECO:0000259" key="1">
    <source>
        <dbReference type="Pfam" id="PF06983"/>
    </source>
</evidence>
<dbReference type="PATRIC" id="fig|1705565.3.peg.1475"/>
<dbReference type="RefSeq" id="WP_054405524.1">
    <property type="nucleotide sequence ID" value="NZ_LIUT01000008.1"/>
</dbReference>
<sequence>MQAQMVPFIISEDARGQADFYMQALGGEIDVLTTFKDMPGIPEAHQDKVMHMSLTLAGGNKLILTDAFQETAKSSSMGLAITFTHEENARAAYRHLSDGGTEKYPFALQPWGAYYGEVVDRYGMTWQMVHQG</sequence>
<reference evidence="3" key="1">
    <citation type="submission" date="2015-08" db="EMBL/GenBank/DDBJ databases">
        <title>Genome sequencing project for genomic taxonomy and phylogenomics of Bacillus-like bacteria.</title>
        <authorList>
            <person name="Liu B."/>
            <person name="Wang J."/>
            <person name="Zhu Y."/>
            <person name="Liu G."/>
            <person name="Chen Q."/>
            <person name="Chen Z."/>
            <person name="Lan J."/>
            <person name="Che J."/>
            <person name="Ge C."/>
            <person name="Shi H."/>
            <person name="Pan Z."/>
            <person name="Liu X."/>
        </authorList>
    </citation>
    <scope>NUCLEOTIDE SEQUENCE [LARGE SCALE GENOMIC DNA]</scope>
    <source>
        <strain evidence="3">FJAT-22460</strain>
    </source>
</reference>
<dbReference type="InterPro" id="IPR029068">
    <property type="entry name" value="Glyas_Bleomycin-R_OHBP_Dase"/>
</dbReference>
<accession>A0A0M1N2U6</accession>
<gene>
    <name evidence="2" type="ORF">AM231_26345</name>
</gene>
<dbReference type="InterPro" id="IPR028973">
    <property type="entry name" value="PhnB-like"/>
</dbReference>
<dbReference type="AlphaFoldDB" id="A0A0M1N2U6"/>
<feature type="domain" description="PhnB-like" evidence="1">
    <location>
        <begin position="11"/>
        <end position="129"/>
    </location>
</feature>
<dbReference type="PANTHER" id="PTHR33990">
    <property type="entry name" value="PROTEIN YJDN-RELATED"/>
    <property type="match status" value="1"/>
</dbReference>
<dbReference type="Gene3D" id="3.10.180.10">
    <property type="entry name" value="2,3-Dihydroxybiphenyl 1,2-Dioxygenase, domain 1"/>
    <property type="match status" value="1"/>
</dbReference>
<keyword evidence="3" id="KW-1185">Reference proteome</keyword>
<comment type="caution">
    <text evidence="2">The sequence shown here is derived from an EMBL/GenBank/DDBJ whole genome shotgun (WGS) entry which is preliminary data.</text>
</comment>
<dbReference type="OrthoDB" id="9795306at2"/>
<evidence type="ECO:0000313" key="3">
    <source>
        <dbReference type="Proteomes" id="UP000036932"/>
    </source>
</evidence>
<dbReference type="Pfam" id="PF06983">
    <property type="entry name" value="3-dmu-9_3-mt"/>
    <property type="match status" value="1"/>
</dbReference>
<proteinExistence type="predicted"/>